<evidence type="ECO:0000313" key="1">
    <source>
        <dbReference type="EMBL" id="SFC53986.1"/>
    </source>
</evidence>
<dbReference type="AlphaFoldDB" id="A0A1I1JZQ3"/>
<organism evidence="1 2">
    <name type="scientific">Flexibacter flexilis DSM 6793</name>
    <dbReference type="NCBI Taxonomy" id="927664"/>
    <lineage>
        <taxon>Bacteria</taxon>
        <taxon>Pseudomonadati</taxon>
        <taxon>Bacteroidota</taxon>
        <taxon>Cytophagia</taxon>
        <taxon>Cytophagales</taxon>
        <taxon>Flexibacteraceae</taxon>
        <taxon>Flexibacter</taxon>
    </lineage>
</organism>
<protein>
    <submittedName>
        <fullName evidence="1">Uncharacterized protein</fullName>
    </submittedName>
</protein>
<evidence type="ECO:0000313" key="2">
    <source>
        <dbReference type="Proteomes" id="UP000199514"/>
    </source>
</evidence>
<dbReference type="STRING" id="927664.SAMN05421780_106186"/>
<gene>
    <name evidence="1" type="ORF">SAMN05421780_106186</name>
</gene>
<proteinExistence type="predicted"/>
<sequence>MNYFSKNNTRYFLKNRLPYIFILFPNIIWHISVNNTALTTKKALYDFLH</sequence>
<dbReference type="Proteomes" id="UP000199514">
    <property type="component" value="Unassembled WGS sequence"/>
</dbReference>
<name>A0A1I1JZQ3_9BACT</name>
<accession>A0A1I1JZQ3</accession>
<dbReference type="EMBL" id="FOLE01000006">
    <property type="protein sequence ID" value="SFC53986.1"/>
    <property type="molecule type" value="Genomic_DNA"/>
</dbReference>
<keyword evidence="2" id="KW-1185">Reference proteome</keyword>
<reference evidence="1 2" key="1">
    <citation type="submission" date="2016-10" db="EMBL/GenBank/DDBJ databases">
        <authorList>
            <person name="de Groot N.N."/>
        </authorList>
    </citation>
    <scope>NUCLEOTIDE SEQUENCE [LARGE SCALE GENOMIC DNA]</scope>
    <source>
        <strain evidence="1 2">DSM 6793</strain>
    </source>
</reference>